<gene>
    <name evidence="1" type="ORF">ACFSCS_03285</name>
</gene>
<name>A0ABW4RSG5_9ACTN</name>
<dbReference type="SUPFAM" id="SSF109854">
    <property type="entry name" value="DinB/YfiT-like putative metalloenzymes"/>
    <property type="match status" value="1"/>
</dbReference>
<dbReference type="Pfam" id="PF04978">
    <property type="entry name" value="MST"/>
    <property type="match status" value="1"/>
</dbReference>
<organism evidence="1 2">
    <name type="scientific">Luteococcus peritonei</name>
    <dbReference type="NCBI Taxonomy" id="88874"/>
    <lineage>
        <taxon>Bacteria</taxon>
        <taxon>Bacillati</taxon>
        <taxon>Actinomycetota</taxon>
        <taxon>Actinomycetes</taxon>
        <taxon>Propionibacteriales</taxon>
        <taxon>Propionibacteriaceae</taxon>
        <taxon>Luteococcus</taxon>
    </lineage>
</organism>
<evidence type="ECO:0000313" key="1">
    <source>
        <dbReference type="EMBL" id="MFD1889210.1"/>
    </source>
</evidence>
<dbReference type="InterPro" id="IPR007061">
    <property type="entry name" value="MST-like"/>
</dbReference>
<dbReference type="InterPro" id="IPR034660">
    <property type="entry name" value="DinB/YfiT-like"/>
</dbReference>
<keyword evidence="2" id="KW-1185">Reference proteome</keyword>
<dbReference type="NCBIfam" id="NF047843">
    <property type="entry name" value="MST_Rv0443"/>
    <property type="match status" value="1"/>
</dbReference>
<dbReference type="Gene3D" id="1.20.120.450">
    <property type="entry name" value="dinb family like domain"/>
    <property type="match status" value="1"/>
</dbReference>
<sequence>MNGTKILGDGFARIAESLPGLLDGLDRDQLAWRADAQANPVGWLVWHLARVEDDHTSGVAAALGLDGAQQVWDQGWRERFALPYPDEAIGYGQESADVAAFQADAQLLADYYAEVHRATAALLEQLDDQALDAVVDDQWDPPVTAGVRLVSVVNDITQHLGQAAYLKGLLERRA</sequence>
<dbReference type="RefSeq" id="WP_343872197.1">
    <property type="nucleotide sequence ID" value="NZ_BAAAIX010000007.1"/>
</dbReference>
<dbReference type="EMBL" id="JBHUFZ010000008">
    <property type="protein sequence ID" value="MFD1889210.1"/>
    <property type="molecule type" value="Genomic_DNA"/>
</dbReference>
<evidence type="ECO:0000313" key="2">
    <source>
        <dbReference type="Proteomes" id="UP001597326"/>
    </source>
</evidence>
<dbReference type="Proteomes" id="UP001597326">
    <property type="component" value="Unassembled WGS sequence"/>
</dbReference>
<proteinExistence type="predicted"/>
<reference evidence="2" key="1">
    <citation type="journal article" date="2019" name="Int. J. Syst. Evol. Microbiol.">
        <title>The Global Catalogue of Microorganisms (GCM) 10K type strain sequencing project: providing services to taxonomists for standard genome sequencing and annotation.</title>
        <authorList>
            <consortium name="The Broad Institute Genomics Platform"/>
            <consortium name="The Broad Institute Genome Sequencing Center for Infectious Disease"/>
            <person name="Wu L."/>
            <person name="Ma J."/>
        </authorList>
    </citation>
    <scope>NUCLEOTIDE SEQUENCE [LARGE SCALE GENOMIC DNA]</scope>
    <source>
        <strain evidence="2">CAIM 431</strain>
    </source>
</reference>
<protein>
    <submittedName>
        <fullName evidence="1">DUF664 domain-containing protein</fullName>
    </submittedName>
</protein>
<accession>A0ABW4RSG5</accession>
<comment type="caution">
    <text evidence="1">The sequence shown here is derived from an EMBL/GenBank/DDBJ whole genome shotgun (WGS) entry which is preliminary data.</text>
</comment>